<dbReference type="Pfam" id="PF02630">
    <property type="entry name" value="SCO1-SenC"/>
    <property type="match status" value="1"/>
</dbReference>
<dbReference type="STRING" id="857087.Metme_4280"/>
<accession>G0A2X1</accession>
<evidence type="ECO:0000313" key="3">
    <source>
        <dbReference type="Proteomes" id="UP000008888"/>
    </source>
</evidence>
<reference evidence="3" key="3">
    <citation type="submission" date="2011-05" db="EMBL/GenBank/DDBJ databases">
        <title>Complete sequence of Methylomonas methanica MC09.</title>
        <authorList>
            <consortium name="US DOE Joint Genome Institute"/>
            <person name="Lucas S."/>
            <person name="Han J."/>
            <person name="Lapidus A."/>
            <person name="Cheng J.-F."/>
            <person name="Goodwin L."/>
            <person name="Pitluck S."/>
            <person name="Peters L."/>
            <person name="Mikhailova N."/>
            <person name="Teshima H."/>
            <person name="Han C."/>
            <person name="Tapia R."/>
            <person name="Land M."/>
            <person name="Hauser L."/>
            <person name="Kyrpides N."/>
            <person name="Ivanova N."/>
            <person name="Pagani I."/>
            <person name="Stein L."/>
            <person name="Woyke T."/>
        </authorList>
    </citation>
    <scope>NUCLEOTIDE SEQUENCE [LARGE SCALE GENOMIC DNA]</scope>
    <source>
        <strain evidence="3">MC09</strain>
    </source>
</reference>
<dbReference type="Gene3D" id="3.40.30.10">
    <property type="entry name" value="Glutaredoxin"/>
    <property type="match status" value="1"/>
</dbReference>
<dbReference type="KEGG" id="mmt:Metme_4280"/>
<protein>
    <submittedName>
        <fullName evidence="2">Uncharacterized protein</fullName>
    </submittedName>
</protein>
<dbReference type="OrthoDB" id="5296507at2"/>
<dbReference type="Proteomes" id="UP000008888">
    <property type="component" value="Chromosome"/>
</dbReference>
<organism evidence="2 3">
    <name type="scientific">Methylomonas methanica (strain DSM 25384 / MC09)</name>
    <dbReference type="NCBI Taxonomy" id="857087"/>
    <lineage>
        <taxon>Bacteria</taxon>
        <taxon>Pseudomonadati</taxon>
        <taxon>Pseudomonadota</taxon>
        <taxon>Gammaproteobacteria</taxon>
        <taxon>Methylococcales</taxon>
        <taxon>Methylococcaceae</taxon>
        <taxon>Methylomonas</taxon>
    </lineage>
</organism>
<dbReference type="RefSeq" id="WP_013820845.1">
    <property type="nucleotide sequence ID" value="NC_015572.1"/>
</dbReference>
<evidence type="ECO:0000313" key="2">
    <source>
        <dbReference type="EMBL" id="AEG02630.1"/>
    </source>
</evidence>
<dbReference type="HOGENOM" id="CLU_1260229_0_0_6"/>
<gene>
    <name evidence="2" type="ordered locus">Metme_4280</name>
</gene>
<sequence>MNTEQSRYTANSISRLELRNLLLQAFLPPPTQGRGGNQFPNVPVTSHEGRTYQFHSELISNKVVMVQFMSLDSQQHFPTLQHMAQVAYRLGEKLGKEVNIYSITTKPEADSVERLAEYAREHDLPSGWLLLRPTSGDSQAISDRFAKHLTRHHHHSGINTRMVHYGNGGVGIWGAFAVDADPDMALSRVSWLQPGKIARDEMKRAGPIALTRPDKDVNSNRDV</sequence>
<proteinExistence type="inferred from homology"/>
<comment type="similarity">
    <text evidence="1">Belongs to the SCO1/2 family.</text>
</comment>
<reference evidence="2 3" key="1">
    <citation type="journal article" date="2011" name="J. Bacteriol.">
        <title>Complete Genome Sequence of the Aerobic Marine Methanotroph Methylomonas methanica MC09.</title>
        <authorList>
            <person name="Boden R."/>
            <person name="Cunliffe M."/>
            <person name="Scanlan J."/>
            <person name="Moussard H."/>
            <person name="Kits K.D."/>
            <person name="Klotz M.G."/>
            <person name="Jetten M.S."/>
            <person name="Vuilleumier S."/>
            <person name="Han J."/>
            <person name="Peters L."/>
            <person name="Mikhailova N."/>
            <person name="Teshima H."/>
            <person name="Tapia R."/>
            <person name="Kyrpides N."/>
            <person name="Ivanova N."/>
            <person name="Pagani I."/>
            <person name="Cheng J.F."/>
            <person name="Goodwin L."/>
            <person name="Han C."/>
            <person name="Hauser L."/>
            <person name="Land M.L."/>
            <person name="Lapidus A."/>
            <person name="Lucas S."/>
            <person name="Pitluck S."/>
            <person name="Woyke T."/>
            <person name="Stein L."/>
            <person name="Murrell J.C."/>
        </authorList>
    </citation>
    <scope>NUCLEOTIDE SEQUENCE [LARGE SCALE GENOMIC DNA]</scope>
    <source>
        <strain evidence="2 3">MC09</strain>
    </source>
</reference>
<reference key="2">
    <citation type="submission" date="2011-05" db="EMBL/GenBank/DDBJ databases">
        <title>Complete genome sequence of the aerobic marine methanotroph Methylomonas methanica MC09.</title>
        <authorList>
            <person name="Boden R."/>
            <person name="Cunliffe M."/>
            <person name="Scanlan J."/>
            <person name="Moussard H."/>
            <person name="Kits K.D."/>
            <person name="Klotz M."/>
            <person name="Jetten M."/>
            <person name="Vuilleumier S."/>
            <person name="Han J."/>
            <person name="Peters L."/>
            <person name="Mikhailova N."/>
            <person name="Teshima H."/>
            <person name="Tapia R."/>
            <person name="Kyrpides N."/>
            <person name="Ivanova N."/>
            <person name="Pagani I."/>
            <person name="Cheng J.-F."/>
            <person name="Goodwin L."/>
            <person name="Han C."/>
            <person name="Hauser L."/>
            <person name="Land M."/>
            <person name="Lapidus A."/>
            <person name="Lucas S."/>
            <person name="Pitluck S."/>
            <person name="Woyke T."/>
            <person name="Stein L.Y."/>
            <person name="Murrell C."/>
        </authorList>
    </citation>
    <scope>NUCLEOTIDE SEQUENCE</scope>
    <source>
        <strain>MC09</strain>
    </source>
</reference>
<name>G0A2X1_METMM</name>
<dbReference type="SUPFAM" id="SSF52833">
    <property type="entry name" value="Thioredoxin-like"/>
    <property type="match status" value="1"/>
</dbReference>
<keyword evidence="3" id="KW-1185">Reference proteome</keyword>
<dbReference type="AlphaFoldDB" id="G0A2X1"/>
<evidence type="ECO:0000256" key="1">
    <source>
        <dbReference type="ARBA" id="ARBA00010996"/>
    </source>
</evidence>
<dbReference type="InterPro" id="IPR003782">
    <property type="entry name" value="SCO1/SenC"/>
</dbReference>
<dbReference type="EMBL" id="CP002738">
    <property type="protein sequence ID" value="AEG02630.1"/>
    <property type="molecule type" value="Genomic_DNA"/>
</dbReference>
<dbReference type="InterPro" id="IPR036249">
    <property type="entry name" value="Thioredoxin-like_sf"/>
</dbReference>
<dbReference type="eggNOG" id="COG1999">
    <property type="taxonomic scope" value="Bacteria"/>
</dbReference>